<dbReference type="OrthoDB" id="5244671at2"/>
<dbReference type="AlphaFoldDB" id="A0A0R1M8A2"/>
<comment type="caution">
    <text evidence="1">The sequence shown here is derived from an EMBL/GenBank/DDBJ whole genome shotgun (WGS) entry which is preliminary data.</text>
</comment>
<dbReference type="STRING" id="1423777.FD46_GL001577"/>
<evidence type="ECO:0000313" key="1">
    <source>
        <dbReference type="EMBL" id="KRL04448.1"/>
    </source>
</evidence>
<dbReference type="RefSeq" id="WP_057896415.1">
    <property type="nucleotide sequence ID" value="NZ_AZEH01000039.1"/>
</dbReference>
<sequence length="68" mass="8237">MSKYDALWMYFHDRTEPQIKLSFAKIKKIAGIELDHSFLSYKRELLRYGYTVSKISLKNQYVIFNRIE</sequence>
<protein>
    <submittedName>
        <fullName evidence="1">Uncharacterized protein</fullName>
    </submittedName>
</protein>
<dbReference type="Proteomes" id="UP000051686">
    <property type="component" value="Unassembled WGS sequence"/>
</dbReference>
<gene>
    <name evidence="1" type="ORF">FD46_GL001577</name>
</gene>
<accession>A0A0R1M8A2</accession>
<name>A0A0R1M8A2_9LACO</name>
<evidence type="ECO:0000313" key="2">
    <source>
        <dbReference type="Proteomes" id="UP000051686"/>
    </source>
</evidence>
<proteinExistence type="predicted"/>
<reference evidence="1 2" key="1">
    <citation type="journal article" date="2015" name="Genome Announc.">
        <title>Expanding the biotechnology potential of lactobacilli through comparative genomics of 213 strains and associated genera.</title>
        <authorList>
            <person name="Sun Z."/>
            <person name="Harris H.M."/>
            <person name="McCann A."/>
            <person name="Guo C."/>
            <person name="Argimon S."/>
            <person name="Zhang W."/>
            <person name="Yang X."/>
            <person name="Jeffery I.B."/>
            <person name="Cooney J.C."/>
            <person name="Kagawa T.F."/>
            <person name="Liu W."/>
            <person name="Song Y."/>
            <person name="Salvetti E."/>
            <person name="Wrobel A."/>
            <person name="Rasinkangas P."/>
            <person name="Parkhill J."/>
            <person name="Rea M.C."/>
            <person name="O'Sullivan O."/>
            <person name="Ritari J."/>
            <person name="Douillard F.P."/>
            <person name="Paul Ross R."/>
            <person name="Yang R."/>
            <person name="Briner A.E."/>
            <person name="Felis G.E."/>
            <person name="de Vos W.M."/>
            <person name="Barrangou R."/>
            <person name="Klaenhammer T.R."/>
            <person name="Caufield P.W."/>
            <person name="Cui Y."/>
            <person name="Zhang H."/>
            <person name="O'Toole P.W."/>
        </authorList>
    </citation>
    <scope>NUCLEOTIDE SEQUENCE [LARGE SCALE GENOMIC DNA]</scope>
    <source>
        <strain evidence="1 2">DSM 19972</strain>
    </source>
</reference>
<organism evidence="1 2">
    <name type="scientific">Liquorilactobacillus oeni DSM 19972</name>
    <dbReference type="NCBI Taxonomy" id="1423777"/>
    <lineage>
        <taxon>Bacteria</taxon>
        <taxon>Bacillati</taxon>
        <taxon>Bacillota</taxon>
        <taxon>Bacilli</taxon>
        <taxon>Lactobacillales</taxon>
        <taxon>Lactobacillaceae</taxon>
        <taxon>Liquorilactobacillus</taxon>
    </lineage>
</organism>
<keyword evidence="2" id="KW-1185">Reference proteome</keyword>
<dbReference type="PATRIC" id="fig|1423777.3.peg.1628"/>
<dbReference type="EMBL" id="AZEH01000039">
    <property type="protein sequence ID" value="KRL04448.1"/>
    <property type="molecule type" value="Genomic_DNA"/>
</dbReference>